<protein>
    <submittedName>
        <fullName evidence="10">ABC transporter permease</fullName>
    </submittedName>
</protein>
<keyword evidence="3" id="KW-1003">Cell membrane</keyword>
<evidence type="ECO:0000256" key="5">
    <source>
        <dbReference type="ARBA" id="ARBA00022989"/>
    </source>
</evidence>
<evidence type="ECO:0000256" key="3">
    <source>
        <dbReference type="ARBA" id="ARBA00022475"/>
    </source>
</evidence>
<evidence type="ECO:0000256" key="6">
    <source>
        <dbReference type="ARBA" id="ARBA00023136"/>
    </source>
</evidence>
<evidence type="ECO:0000256" key="2">
    <source>
        <dbReference type="ARBA" id="ARBA00005236"/>
    </source>
</evidence>
<name>A0A8A4TNN8_SULCO</name>
<dbReference type="PANTHER" id="PTHR30489">
    <property type="entry name" value="LIPOPROTEIN-RELEASING SYSTEM TRANSMEMBRANE PROTEIN LOLE"/>
    <property type="match status" value="1"/>
</dbReference>
<dbReference type="KEGG" id="scor:J3U87_33420"/>
<sequence>MTDQMTFRLAWRNLWRRPRRTLLTLSALVLTLAMLIFFGNLMSGMWDRIIRVATSSLVGQAQVHLAEYRRTQDPERFLRDRDALISALERQPQVKGASARIYAPALAAMGDRSQSVRLMGVDPEREAMVTSWKDRIWQGRYLTDDGGALIGKRLAEKLEIGVDSKLVVTVADLRTGDLNSVLLRVHGILWTQNPKVDEGSVIVTLPTAEKLAGLQNAAHEVALTWHTTGEVPPTTPSLPRDDLVFSTWQELIPGMAQAYNLQSGYLWFSFVVVFLLVALSIANTMNMSLMERHREFGILMALGTSDRQLVGGIVSEYFLLGGLGSVAGLVLGLLITLACAQTGITLTGVEVMGFALDEPLYPRTDLAFSFGQALTFWVLTPLISYWSVNRLRRMDPVEILQASM</sequence>
<evidence type="ECO:0000259" key="9">
    <source>
        <dbReference type="Pfam" id="PF12704"/>
    </source>
</evidence>
<evidence type="ECO:0000313" key="11">
    <source>
        <dbReference type="Proteomes" id="UP000663929"/>
    </source>
</evidence>
<dbReference type="GO" id="GO:0098797">
    <property type="term" value="C:plasma membrane protein complex"/>
    <property type="evidence" value="ECO:0007669"/>
    <property type="project" value="TreeGrafter"/>
</dbReference>
<keyword evidence="5 7" id="KW-1133">Transmembrane helix</keyword>
<comment type="subcellular location">
    <subcellularLocation>
        <location evidence="1">Cell membrane</location>
        <topology evidence="1">Multi-pass membrane protein</topology>
    </subcellularLocation>
</comment>
<dbReference type="PANTHER" id="PTHR30489:SF0">
    <property type="entry name" value="LIPOPROTEIN-RELEASING SYSTEM TRANSMEMBRANE PROTEIN LOLE"/>
    <property type="match status" value="1"/>
</dbReference>
<evidence type="ECO:0000256" key="7">
    <source>
        <dbReference type="SAM" id="Phobius"/>
    </source>
</evidence>
<dbReference type="EMBL" id="CP071793">
    <property type="protein sequence ID" value="QTD50511.1"/>
    <property type="molecule type" value="Genomic_DNA"/>
</dbReference>
<evidence type="ECO:0000256" key="1">
    <source>
        <dbReference type="ARBA" id="ARBA00004651"/>
    </source>
</evidence>
<feature type="transmembrane region" description="Helical" evidence="7">
    <location>
        <begin position="366"/>
        <end position="386"/>
    </location>
</feature>
<feature type="transmembrane region" description="Helical" evidence="7">
    <location>
        <begin position="317"/>
        <end position="346"/>
    </location>
</feature>
<evidence type="ECO:0000256" key="4">
    <source>
        <dbReference type="ARBA" id="ARBA00022692"/>
    </source>
</evidence>
<dbReference type="InterPro" id="IPR025857">
    <property type="entry name" value="MacB_PCD"/>
</dbReference>
<feature type="domain" description="MacB-like periplasmic core" evidence="9">
    <location>
        <begin position="21"/>
        <end position="210"/>
    </location>
</feature>
<dbReference type="InterPro" id="IPR003838">
    <property type="entry name" value="ABC3_permease_C"/>
</dbReference>
<reference evidence="10" key="1">
    <citation type="submission" date="2021-03" db="EMBL/GenBank/DDBJ databases">
        <title>Acanthopleuribacteraceae sp. M133.</title>
        <authorList>
            <person name="Wang G."/>
        </authorList>
    </citation>
    <scope>NUCLEOTIDE SEQUENCE</scope>
    <source>
        <strain evidence="10">M133</strain>
    </source>
</reference>
<dbReference type="InterPro" id="IPR051447">
    <property type="entry name" value="Lipoprotein-release_system"/>
</dbReference>
<organism evidence="10 11">
    <name type="scientific">Sulfidibacter corallicola</name>
    <dbReference type="NCBI Taxonomy" id="2818388"/>
    <lineage>
        <taxon>Bacteria</taxon>
        <taxon>Pseudomonadati</taxon>
        <taxon>Acidobacteriota</taxon>
        <taxon>Holophagae</taxon>
        <taxon>Acanthopleuribacterales</taxon>
        <taxon>Acanthopleuribacteraceae</taxon>
        <taxon>Sulfidibacter</taxon>
    </lineage>
</organism>
<dbReference type="Pfam" id="PF02687">
    <property type="entry name" value="FtsX"/>
    <property type="match status" value="1"/>
</dbReference>
<accession>A0A8A4TNN8</accession>
<dbReference type="RefSeq" id="WP_237380283.1">
    <property type="nucleotide sequence ID" value="NZ_CP071793.1"/>
</dbReference>
<feature type="domain" description="ABC3 transporter permease C-terminal" evidence="8">
    <location>
        <begin position="268"/>
        <end position="396"/>
    </location>
</feature>
<feature type="transmembrane region" description="Helical" evidence="7">
    <location>
        <begin position="265"/>
        <end position="285"/>
    </location>
</feature>
<evidence type="ECO:0000259" key="8">
    <source>
        <dbReference type="Pfam" id="PF02687"/>
    </source>
</evidence>
<proteinExistence type="inferred from homology"/>
<dbReference type="Proteomes" id="UP000663929">
    <property type="component" value="Chromosome"/>
</dbReference>
<dbReference type="AlphaFoldDB" id="A0A8A4TNN8"/>
<dbReference type="GO" id="GO:0044874">
    <property type="term" value="P:lipoprotein localization to outer membrane"/>
    <property type="evidence" value="ECO:0007669"/>
    <property type="project" value="TreeGrafter"/>
</dbReference>
<dbReference type="Pfam" id="PF12704">
    <property type="entry name" value="MacB_PCD"/>
    <property type="match status" value="1"/>
</dbReference>
<gene>
    <name evidence="10" type="ORF">J3U87_33420</name>
</gene>
<feature type="transmembrane region" description="Helical" evidence="7">
    <location>
        <begin position="21"/>
        <end position="46"/>
    </location>
</feature>
<evidence type="ECO:0000313" key="10">
    <source>
        <dbReference type="EMBL" id="QTD50511.1"/>
    </source>
</evidence>
<keyword evidence="11" id="KW-1185">Reference proteome</keyword>
<keyword evidence="4 7" id="KW-0812">Transmembrane</keyword>
<keyword evidence="6 7" id="KW-0472">Membrane</keyword>
<comment type="similarity">
    <text evidence="2">Belongs to the ABC-4 integral membrane protein family. LolC/E subfamily.</text>
</comment>